<keyword evidence="1" id="KW-0732">Signal</keyword>
<dbReference type="PaxDb" id="29760-VIT_08s0007g04940.t01"/>
<dbReference type="Proteomes" id="UP000009183">
    <property type="component" value="Chromosome 8"/>
</dbReference>
<gene>
    <name evidence="2" type="ordered locus">VIT_08s0007g04940</name>
</gene>
<feature type="chain" id="PRO_5003337761" evidence="1">
    <location>
        <begin position="23"/>
        <end position="31"/>
    </location>
</feature>
<name>F6HKC1_VITVI</name>
<dbReference type="EMBL" id="FN595991">
    <property type="protein sequence ID" value="CCB55343.1"/>
    <property type="molecule type" value="Genomic_DNA"/>
</dbReference>
<accession>F6HKC1</accession>
<dbReference type="InParanoid" id="F6HKC1"/>
<evidence type="ECO:0000256" key="1">
    <source>
        <dbReference type="SAM" id="SignalP"/>
    </source>
</evidence>
<sequence length="31" mass="3341">MILRLLLLLEVCLLIIGIVAEGDPKSFGCPT</sequence>
<keyword evidence="3" id="KW-1185">Reference proteome</keyword>
<dbReference type="AlphaFoldDB" id="F6HKC1"/>
<dbReference type="HOGENOM" id="CLU_3400233_0_0_1"/>
<proteinExistence type="predicted"/>
<evidence type="ECO:0000313" key="2">
    <source>
        <dbReference type="EMBL" id="CCB55343.1"/>
    </source>
</evidence>
<protein>
    <submittedName>
        <fullName evidence="2">Uncharacterized protein</fullName>
    </submittedName>
</protein>
<feature type="signal peptide" evidence="1">
    <location>
        <begin position="1"/>
        <end position="22"/>
    </location>
</feature>
<reference evidence="3" key="1">
    <citation type="journal article" date="2007" name="Nature">
        <title>The grapevine genome sequence suggests ancestral hexaploidization in major angiosperm phyla.</title>
        <authorList>
            <consortium name="The French-Italian Public Consortium for Grapevine Genome Characterization."/>
            <person name="Jaillon O."/>
            <person name="Aury J.-M."/>
            <person name="Noel B."/>
            <person name="Policriti A."/>
            <person name="Clepet C."/>
            <person name="Casagrande A."/>
            <person name="Choisne N."/>
            <person name="Aubourg S."/>
            <person name="Vitulo N."/>
            <person name="Jubin C."/>
            <person name="Vezzi A."/>
            <person name="Legeai F."/>
            <person name="Hugueney P."/>
            <person name="Dasilva C."/>
            <person name="Horner D."/>
            <person name="Mica E."/>
            <person name="Jublot D."/>
            <person name="Poulain J."/>
            <person name="Bruyere C."/>
            <person name="Billault A."/>
            <person name="Segurens B."/>
            <person name="Gouyvenoux M."/>
            <person name="Ugarte E."/>
            <person name="Cattonaro F."/>
            <person name="Anthouard V."/>
            <person name="Vico V."/>
            <person name="Del Fabbro C."/>
            <person name="Alaux M."/>
            <person name="Di Gaspero G."/>
            <person name="Dumas V."/>
            <person name="Felice N."/>
            <person name="Paillard S."/>
            <person name="Juman I."/>
            <person name="Moroldo M."/>
            <person name="Scalabrin S."/>
            <person name="Canaguier A."/>
            <person name="Le Clainche I."/>
            <person name="Malacrida G."/>
            <person name="Durand E."/>
            <person name="Pesole G."/>
            <person name="Laucou V."/>
            <person name="Chatelet P."/>
            <person name="Merdinoglu D."/>
            <person name="Delledonne M."/>
            <person name="Pezzotti M."/>
            <person name="Lecharny A."/>
            <person name="Scarpelli C."/>
            <person name="Artiguenave F."/>
            <person name="Pe M.E."/>
            <person name="Valle G."/>
            <person name="Morgante M."/>
            <person name="Caboche M."/>
            <person name="Adam-Blondon A.-F."/>
            <person name="Weissenbach J."/>
            <person name="Quetier F."/>
            <person name="Wincker P."/>
        </authorList>
    </citation>
    <scope>NUCLEOTIDE SEQUENCE [LARGE SCALE GENOMIC DNA]</scope>
    <source>
        <strain evidence="3">cv. Pinot noir / PN40024</strain>
    </source>
</reference>
<organism evidence="2 3">
    <name type="scientific">Vitis vinifera</name>
    <name type="common">Grape</name>
    <dbReference type="NCBI Taxonomy" id="29760"/>
    <lineage>
        <taxon>Eukaryota</taxon>
        <taxon>Viridiplantae</taxon>
        <taxon>Streptophyta</taxon>
        <taxon>Embryophyta</taxon>
        <taxon>Tracheophyta</taxon>
        <taxon>Spermatophyta</taxon>
        <taxon>Magnoliopsida</taxon>
        <taxon>eudicotyledons</taxon>
        <taxon>Gunneridae</taxon>
        <taxon>Pentapetalae</taxon>
        <taxon>rosids</taxon>
        <taxon>Vitales</taxon>
        <taxon>Vitaceae</taxon>
        <taxon>Viteae</taxon>
        <taxon>Vitis</taxon>
    </lineage>
</organism>
<evidence type="ECO:0000313" key="3">
    <source>
        <dbReference type="Proteomes" id="UP000009183"/>
    </source>
</evidence>